<dbReference type="PANTHER" id="PTHR44757">
    <property type="entry name" value="DIGUANYLATE CYCLASE DGCP"/>
    <property type="match status" value="1"/>
</dbReference>
<dbReference type="EMBL" id="JACCGK010000015">
    <property type="protein sequence ID" value="NYT74111.1"/>
    <property type="molecule type" value="Genomic_DNA"/>
</dbReference>
<dbReference type="SMART" id="SM00267">
    <property type="entry name" value="GGDEF"/>
    <property type="match status" value="1"/>
</dbReference>
<dbReference type="Pfam" id="PF13185">
    <property type="entry name" value="GAF_2"/>
    <property type="match status" value="1"/>
</dbReference>
<reference evidence="7 8" key="1">
    <citation type="submission" date="2020-07" db="EMBL/GenBank/DDBJ databases">
        <title>Halomonas sp. QX-2 draft genome sequence.</title>
        <authorList>
            <person name="Qiu X."/>
        </authorList>
    </citation>
    <scope>NUCLEOTIDE SEQUENCE [LARGE SCALE GENOMIC DNA]</scope>
    <source>
        <strain evidence="7 8">QX-2</strain>
    </source>
</reference>
<dbReference type="SMART" id="SM00091">
    <property type="entry name" value="PAS"/>
    <property type="match status" value="2"/>
</dbReference>
<organism evidence="7 8">
    <name type="scientific">Vreelandella sedimenti</name>
    <dbReference type="NCBI Taxonomy" id="2729618"/>
    <lineage>
        <taxon>Bacteria</taxon>
        <taxon>Pseudomonadati</taxon>
        <taxon>Pseudomonadota</taxon>
        <taxon>Gammaproteobacteria</taxon>
        <taxon>Oceanospirillales</taxon>
        <taxon>Halomonadaceae</taxon>
        <taxon>Vreelandella</taxon>
    </lineage>
</organism>
<dbReference type="InterPro" id="IPR029787">
    <property type="entry name" value="Nucleotide_cyclase"/>
</dbReference>
<evidence type="ECO:0000313" key="8">
    <source>
        <dbReference type="Proteomes" id="UP000520876"/>
    </source>
</evidence>
<dbReference type="GO" id="GO:0071111">
    <property type="term" value="F:cyclic-guanylate-specific phosphodiesterase activity"/>
    <property type="evidence" value="ECO:0007669"/>
    <property type="project" value="UniProtKB-EC"/>
</dbReference>
<evidence type="ECO:0000259" key="4">
    <source>
        <dbReference type="PROSITE" id="PS50113"/>
    </source>
</evidence>
<dbReference type="SMART" id="SM00065">
    <property type="entry name" value="GAF"/>
    <property type="match status" value="1"/>
</dbReference>
<dbReference type="InterPro" id="IPR043128">
    <property type="entry name" value="Rev_trsase/Diguanyl_cyclase"/>
</dbReference>
<dbReference type="Pfam" id="PF00563">
    <property type="entry name" value="EAL"/>
    <property type="match status" value="1"/>
</dbReference>
<dbReference type="CDD" id="cd00130">
    <property type="entry name" value="PAS"/>
    <property type="match status" value="2"/>
</dbReference>
<dbReference type="InterPro" id="IPR035919">
    <property type="entry name" value="EAL_sf"/>
</dbReference>
<dbReference type="InterPro" id="IPR052155">
    <property type="entry name" value="Biofilm_reg_signaling"/>
</dbReference>
<dbReference type="InterPro" id="IPR000014">
    <property type="entry name" value="PAS"/>
</dbReference>
<accession>A0A7Z0NA57</accession>
<dbReference type="AlphaFoldDB" id="A0A7Z0NA57"/>
<dbReference type="InterPro" id="IPR000700">
    <property type="entry name" value="PAS-assoc_C"/>
</dbReference>
<dbReference type="CDD" id="cd01949">
    <property type="entry name" value="GGDEF"/>
    <property type="match status" value="1"/>
</dbReference>
<feature type="domain" description="EAL" evidence="5">
    <location>
        <begin position="592"/>
        <end position="846"/>
    </location>
</feature>
<evidence type="ECO:0000259" key="6">
    <source>
        <dbReference type="PROSITE" id="PS50887"/>
    </source>
</evidence>
<proteinExistence type="predicted"/>
<feature type="domain" description="GGDEF" evidence="6">
    <location>
        <begin position="450"/>
        <end position="583"/>
    </location>
</feature>
<dbReference type="Proteomes" id="UP000520876">
    <property type="component" value="Unassembled WGS sequence"/>
</dbReference>
<dbReference type="Gene3D" id="3.30.450.40">
    <property type="match status" value="1"/>
</dbReference>
<gene>
    <name evidence="7" type="ORF">HZU72_17005</name>
</gene>
<dbReference type="CDD" id="cd01948">
    <property type="entry name" value="EAL"/>
    <property type="match status" value="1"/>
</dbReference>
<dbReference type="InterPro" id="IPR013656">
    <property type="entry name" value="PAS_4"/>
</dbReference>
<keyword evidence="2" id="KW-0973">c-di-GMP</keyword>
<protein>
    <recommendedName>
        <fullName evidence="1">cyclic-guanylate-specific phosphodiesterase</fullName>
        <ecNumber evidence="1">3.1.4.52</ecNumber>
    </recommendedName>
</protein>
<dbReference type="SUPFAM" id="SSF55785">
    <property type="entry name" value="PYP-like sensor domain (PAS domain)"/>
    <property type="match status" value="2"/>
</dbReference>
<feature type="domain" description="PAS" evidence="3">
    <location>
        <begin position="290"/>
        <end position="363"/>
    </location>
</feature>
<dbReference type="SUPFAM" id="SSF55781">
    <property type="entry name" value="GAF domain-like"/>
    <property type="match status" value="1"/>
</dbReference>
<dbReference type="PROSITE" id="PS50113">
    <property type="entry name" value="PAC"/>
    <property type="match status" value="1"/>
</dbReference>
<dbReference type="PROSITE" id="PS50887">
    <property type="entry name" value="GGDEF"/>
    <property type="match status" value="1"/>
</dbReference>
<keyword evidence="8" id="KW-1185">Reference proteome</keyword>
<dbReference type="InterPro" id="IPR029016">
    <property type="entry name" value="GAF-like_dom_sf"/>
</dbReference>
<dbReference type="NCBIfam" id="TIGR00229">
    <property type="entry name" value="sensory_box"/>
    <property type="match status" value="2"/>
</dbReference>
<dbReference type="NCBIfam" id="TIGR00254">
    <property type="entry name" value="GGDEF"/>
    <property type="match status" value="1"/>
</dbReference>
<dbReference type="PROSITE" id="PS50883">
    <property type="entry name" value="EAL"/>
    <property type="match status" value="1"/>
</dbReference>
<dbReference type="InterPro" id="IPR001610">
    <property type="entry name" value="PAC"/>
</dbReference>
<dbReference type="Pfam" id="PF08448">
    <property type="entry name" value="PAS_4"/>
    <property type="match status" value="1"/>
</dbReference>
<dbReference type="InterPro" id="IPR035965">
    <property type="entry name" value="PAS-like_dom_sf"/>
</dbReference>
<comment type="caution">
    <text evidence="7">The sequence shown here is derived from an EMBL/GenBank/DDBJ whole genome shotgun (WGS) entry which is preliminary data.</text>
</comment>
<name>A0A7Z0NA57_9GAMM</name>
<dbReference type="EC" id="3.1.4.52" evidence="1"/>
<dbReference type="FunFam" id="3.20.20.450:FF:000001">
    <property type="entry name" value="Cyclic di-GMP phosphodiesterase yahA"/>
    <property type="match status" value="1"/>
</dbReference>
<dbReference type="SMART" id="SM00086">
    <property type="entry name" value="PAC"/>
    <property type="match status" value="2"/>
</dbReference>
<dbReference type="Gene3D" id="3.20.20.450">
    <property type="entry name" value="EAL domain"/>
    <property type="match status" value="1"/>
</dbReference>
<dbReference type="PANTHER" id="PTHR44757:SF2">
    <property type="entry name" value="BIOFILM ARCHITECTURE MAINTENANCE PROTEIN MBAA"/>
    <property type="match status" value="1"/>
</dbReference>
<dbReference type="InterPro" id="IPR001633">
    <property type="entry name" value="EAL_dom"/>
</dbReference>
<dbReference type="InterPro" id="IPR000160">
    <property type="entry name" value="GGDEF_dom"/>
</dbReference>
<evidence type="ECO:0000259" key="3">
    <source>
        <dbReference type="PROSITE" id="PS50112"/>
    </source>
</evidence>
<dbReference type="SUPFAM" id="SSF55073">
    <property type="entry name" value="Nucleotide cyclase"/>
    <property type="match status" value="1"/>
</dbReference>
<dbReference type="Gene3D" id="3.30.450.20">
    <property type="entry name" value="PAS domain"/>
    <property type="match status" value="2"/>
</dbReference>
<sequence length="854" mass="95510">MEAQQAVHELIAQQASLEQMLDAIANWVEMMLPDAVVGFMRFNPDQQSLSLYPSQRFSRRYQHQLQEVPIGPDSASCGGAAYRRQQVITEDIRTDSRWLAFRDAAEQEGLRACWSSPVMTATGELLGTFGTYYRHPCSPNETSKDRLRLAAALVALAIVRDRDSRQHRSLSEWHRSLFVNHPNGVYEFDLEGRFQRGNPALSRITGYPEEALIGHHFNEFIEPDYQALTQANFDIARRGGGCQYETMGIHHNGHAYYLEILNFPVSVDGEIVGVYGICRDITADKQAEAARRLLERGIQATPNGVLMADASKPDMPLIYANDAFYRLTGYNPAEALGRNCRFLQGPDTDRQAVMVVHQAIALRKSVETPLLNYRKDGTSFWNHLSLSPVFDEQGVCTHYIGIQQDITQHRAQEAQIAYQATHDLLTGLPNRTALDECLEVAFEHAQQSQGMVVVMHLDLDDFKTVNDGLGHHIGNLLLVAVAERLQLLIDPSDTVARLTGDEFAIVFVDLEGRSACKVFAERILDAFTLPFQIDGKSLHISASIGIACNCGIVKHAHELMQRAGLAMGDAKQQGRNTWNWYQGDVQRVTEEAVLLRHDLHTALHEEQFELYYQPIVEAVSGHIHGLEALIRWHHPEKGMISPGVFIPLAERTGQIIPLGRWVLRRACQEIAAMLAAGERVVPVAVNISSLQFRREGFLEEVQLALAETGLPPELLELEVTESVLLEGAEQAIALITALKSMGIKVALDDFGTGFSSLSYLRDLPIHKVKLDRAFIKDITTSRNNAAIVQGIITMAHHMDLVVVAEGIEEREEQQDLVRRNCDLLQGFLFARPMPRDAVVGTPRYFACCQRISHL</sequence>
<evidence type="ECO:0000313" key="7">
    <source>
        <dbReference type="EMBL" id="NYT74111.1"/>
    </source>
</evidence>
<dbReference type="PIRSF" id="PIRSF005925">
    <property type="entry name" value="Dos"/>
    <property type="match status" value="1"/>
</dbReference>
<dbReference type="Pfam" id="PF13426">
    <property type="entry name" value="PAS_9"/>
    <property type="match status" value="1"/>
</dbReference>
<evidence type="ECO:0000256" key="1">
    <source>
        <dbReference type="ARBA" id="ARBA00012282"/>
    </source>
</evidence>
<dbReference type="SUPFAM" id="SSF141868">
    <property type="entry name" value="EAL domain-like"/>
    <property type="match status" value="1"/>
</dbReference>
<dbReference type="Pfam" id="PF00990">
    <property type="entry name" value="GGDEF"/>
    <property type="match status" value="1"/>
</dbReference>
<feature type="domain" description="PAS" evidence="3">
    <location>
        <begin position="182"/>
        <end position="240"/>
    </location>
</feature>
<dbReference type="InterPro" id="IPR012226">
    <property type="entry name" value="Diguanyl_cyclase/Pdiesterase"/>
</dbReference>
<dbReference type="SMART" id="SM00052">
    <property type="entry name" value="EAL"/>
    <property type="match status" value="1"/>
</dbReference>
<evidence type="ECO:0000259" key="5">
    <source>
        <dbReference type="PROSITE" id="PS50883"/>
    </source>
</evidence>
<evidence type="ECO:0000256" key="2">
    <source>
        <dbReference type="ARBA" id="ARBA00022636"/>
    </source>
</evidence>
<dbReference type="Gene3D" id="3.30.70.270">
    <property type="match status" value="1"/>
</dbReference>
<feature type="domain" description="PAC" evidence="4">
    <location>
        <begin position="364"/>
        <end position="418"/>
    </location>
</feature>
<dbReference type="InterPro" id="IPR003018">
    <property type="entry name" value="GAF"/>
</dbReference>
<dbReference type="PROSITE" id="PS50112">
    <property type="entry name" value="PAS"/>
    <property type="match status" value="2"/>
</dbReference>